<keyword evidence="1 4" id="KW-0732">Signal</keyword>
<evidence type="ECO:0000256" key="2">
    <source>
        <dbReference type="ARBA" id="ARBA00023008"/>
    </source>
</evidence>
<keyword evidence="7" id="KW-1185">Reference proteome</keyword>
<feature type="chain" id="PRO_5045655431" evidence="4">
    <location>
        <begin position="23"/>
        <end position="169"/>
    </location>
</feature>
<organism evidence="6 7">
    <name type="scientific">Jeotgalibacillus terrae</name>
    <dbReference type="NCBI Taxonomy" id="587735"/>
    <lineage>
        <taxon>Bacteria</taxon>
        <taxon>Bacillati</taxon>
        <taxon>Bacillota</taxon>
        <taxon>Bacilli</taxon>
        <taxon>Bacillales</taxon>
        <taxon>Caryophanaceae</taxon>
        <taxon>Jeotgalibacillus</taxon>
    </lineage>
</organism>
<gene>
    <name evidence="6" type="ORF">ACFS5P_09665</name>
</gene>
<feature type="signal peptide" evidence="4">
    <location>
        <begin position="1"/>
        <end position="22"/>
    </location>
</feature>
<sequence length="169" mass="19169">MKKIVFTFSLFLLFAFPFNGLAHTYLSSSTPEDGQVLTQPVEEIVLQFETEVEELSTMSLYRNDELVEIDVRLTDHNQLIGDIPEELVNGDYVADWSIIGEDGHPIEGVISFSIKARENTDTNRTEYQNIESAESQEDVPESVVPIILTTLFALITIAGIWLLFRTRKK</sequence>
<dbReference type="InterPro" id="IPR014755">
    <property type="entry name" value="Cu-Rt/internalin_Ig-like"/>
</dbReference>
<protein>
    <submittedName>
        <fullName evidence="6">Copper resistance protein CopC</fullName>
    </submittedName>
</protein>
<keyword evidence="2" id="KW-0186">Copper</keyword>
<dbReference type="InterPro" id="IPR014756">
    <property type="entry name" value="Ig_E-set"/>
</dbReference>
<evidence type="ECO:0000259" key="5">
    <source>
        <dbReference type="Pfam" id="PF04234"/>
    </source>
</evidence>
<dbReference type="Gene3D" id="2.60.40.1220">
    <property type="match status" value="1"/>
</dbReference>
<evidence type="ECO:0000313" key="7">
    <source>
        <dbReference type="Proteomes" id="UP001597561"/>
    </source>
</evidence>
<reference evidence="7" key="1">
    <citation type="journal article" date="2019" name="Int. J. Syst. Evol. Microbiol.">
        <title>The Global Catalogue of Microorganisms (GCM) 10K type strain sequencing project: providing services to taxonomists for standard genome sequencing and annotation.</title>
        <authorList>
            <consortium name="The Broad Institute Genomics Platform"/>
            <consortium name="The Broad Institute Genome Sequencing Center for Infectious Disease"/>
            <person name="Wu L."/>
            <person name="Ma J."/>
        </authorList>
    </citation>
    <scope>NUCLEOTIDE SEQUENCE [LARGE SCALE GENOMIC DNA]</scope>
    <source>
        <strain evidence="7">KCTC 13528</strain>
    </source>
</reference>
<evidence type="ECO:0000256" key="1">
    <source>
        <dbReference type="ARBA" id="ARBA00022729"/>
    </source>
</evidence>
<name>A0ABW5ZIG5_9BACL</name>
<keyword evidence="3" id="KW-0812">Transmembrane</keyword>
<feature type="domain" description="CopC" evidence="5">
    <location>
        <begin position="23"/>
        <end position="114"/>
    </location>
</feature>
<evidence type="ECO:0000256" key="4">
    <source>
        <dbReference type="SAM" id="SignalP"/>
    </source>
</evidence>
<feature type="transmembrane region" description="Helical" evidence="3">
    <location>
        <begin position="143"/>
        <end position="164"/>
    </location>
</feature>
<evidence type="ECO:0000256" key="3">
    <source>
        <dbReference type="SAM" id="Phobius"/>
    </source>
</evidence>
<dbReference type="InterPro" id="IPR007348">
    <property type="entry name" value="CopC_dom"/>
</dbReference>
<accession>A0ABW5ZIG5</accession>
<dbReference type="SUPFAM" id="SSF81296">
    <property type="entry name" value="E set domains"/>
    <property type="match status" value="1"/>
</dbReference>
<keyword evidence="3" id="KW-1133">Transmembrane helix</keyword>
<dbReference type="EMBL" id="JBHUPG010000019">
    <property type="protein sequence ID" value="MFD2912140.1"/>
    <property type="molecule type" value="Genomic_DNA"/>
</dbReference>
<proteinExistence type="predicted"/>
<dbReference type="Pfam" id="PF04234">
    <property type="entry name" value="CopC"/>
    <property type="match status" value="1"/>
</dbReference>
<keyword evidence="3" id="KW-0472">Membrane</keyword>
<comment type="caution">
    <text evidence="6">The sequence shown here is derived from an EMBL/GenBank/DDBJ whole genome shotgun (WGS) entry which is preliminary data.</text>
</comment>
<evidence type="ECO:0000313" key="6">
    <source>
        <dbReference type="EMBL" id="MFD2912140.1"/>
    </source>
</evidence>
<dbReference type="RefSeq" id="WP_204728714.1">
    <property type="nucleotide sequence ID" value="NZ_JAFBDK010000005.1"/>
</dbReference>
<dbReference type="Proteomes" id="UP001597561">
    <property type="component" value="Unassembled WGS sequence"/>
</dbReference>